<evidence type="ECO:0000256" key="4">
    <source>
        <dbReference type="ARBA" id="ARBA00022692"/>
    </source>
</evidence>
<feature type="domain" description="ABC transmembrane type-1" evidence="9">
    <location>
        <begin position="112"/>
        <end position="329"/>
    </location>
</feature>
<dbReference type="SUPFAM" id="SSF161098">
    <property type="entry name" value="MetI-like"/>
    <property type="match status" value="1"/>
</dbReference>
<reference evidence="10" key="2">
    <citation type="submission" date="2020-09" db="EMBL/GenBank/DDBJ databases">
        <authorList>
            <person name="Sun Q."/>
            <person name="Ohkuma M."/>
        </authorList>
    </citation>
    <scope>NUCLEOTIDE SEQUENCE</scope>
    <source>
        <strain evidence="10">JCM 14371</strain>
    </source>
</reference>
<sequence length="341" mass="37287">MSLVQQSPNPQTPGPQTPGTQPPAPPQATAARVQDARADVAALEHATFRGRWLPWLFLAPTLIVLAVFSYYPAARTLRLSVFRSNIIVGNEQFVGLANFADLLGSPVYHQVMLQTAVFVVLVVLLGLLCALGLAWLASRPVAGAKFYRLMLIYPYALSPAIAGTLWLFLFNPEIGAVNTLLDAVFGIKPRWLDSPFLAFLLVVAASVWKGLGYNVVFYLAAIQNIPAEVTEAAEIDGATAWQGFWRVVFPLLSPMTFFLIFTNVVASLFDSFGLVNILTRGGPVYGQTGITTFLVYQLYEDGFRNFRTGAAAAQAVLLLLVVVCIVVLQFRYGNRRVHYGA</sequence>
<evidence type="ECO:0000313" key="10">
    <source>
        <dbReference type="EMBL" id="GGJ80144.1"/>
    </source>
</evidence>
<organism evidence="10 11">
    <name type="scientific">Deinococcus aquiradiocola</name>
    <dbReference type="NCBI Taxonomy" id="393059"/>
    <lineage>
        <taxon>Bacteria</taxon>
        <taxon>Thermotogati</taxon>
        <taxon>Deinococcota</taxon>
        <taxon>Deinococci</taxon>
        <taxon>Deinococcales</taxon>
        <taxon>Deinococcaceae</taxon>
        <taxon>Deinococcus</taxon>
    </lineage>
</organism>
<dbReference type="GO" id="GO:0055085">
    <property type="term" value="P:transmembrane transport"/>
    <property type="evidence" value="ECO:0007669"/>
    <property type="project" value="InterPro"/>
</dbReference>
<keyword evidence="6 7" id="KW-0472">Membrane</keyword>
<gene>
    <name evidence="10" type="ORF">GCM10008939_25060</name>
</gene>
<dbReference type="Pfam" id="PF00528">
    <property type="entry name" value="BPD_transp_1"/>
    <property type="match status" value="1"/>
</dbReference>
<dbReference type="InterPro" id="IPR035906">
    <property type="entry name" value="MetI-like_sf"/>
</dbReference>
<feature type="transmembrane region" description="Helical" evidence="7">
    <location>
        <begin position="311"/>
        <end position="330"/>
    </location>
</feature>
<dbReference type="PROSITE" id="PS50928">
    <property type="entry name" value="ABC_TM1"/>
    <property type="match status" value="1"/>
</dbReference>
<protein>
    <submittedName>
        <fullName evidence="10">Glycerol-3-phosphate transporter permease</fullName>
    </submittedName>
</protein>
<dbReference type="Proteomes" id="UP000635726">
    <property type="component" value="Unassembled WGS sequence"/>
</dbReference>
<evidence type="ECO:0000256" key="2">
    <source>
        <dbReference type="ARBA" id="ARBA00022448"/>
    </source>
</evidence>
<evidence type="ECO:0000313" key="11">
    <source>
        <dbReference type="Proteomes" id="UP000635726"/>
    </source>
</evidence>
<feature type="region of interest" description="Disordered" evidence="8">
    <location>
        <begin position="1"/>
        <end position="28"/>
    </location>
</feature>
<keyword evidence="4 7" id="KW-0812">Transmembrane</keyword>
<dbReference type="EMBL" id="BMOE01000008">
    <property type="protein sequence ID" value="GGJ80144.1"/>
    <property type="molecule type" value="Genomic_DNA"/>
</dbReference>
<accession>A0A917PIE5</accession>
<dbReference type="InterPro" id="IPR000515">
    <property type="entry name" value="MetI-like"/>
</dbReference>
<keyword evidence="3" id="KW-1003">Cell membrane</keyword>
<comment type="subcellular location">
    <subcellularLocation>
        <location evidence="1 7">Cell membrane</location>
        <topology evidence="1 7">Multi-pass membrane protein</topology>
    </subcellularLocation>
</comment>
<feature type="transmembrane region" description="Helical" evidence="7">
    <location>
        <begin position="150"/>
        <end position="170"/>
    </location>
</feature>
<keyword evidence="2 7" id="KW-0813">Transport</keyword>
<evidence type="ECO:0000256" key="6">
    <source>
        <dbReference type="ARBA" id="ARBA00023136"/>
    </source>
</evidence>
<feature type="transmembrane region" description="Helical" evidence="7">
    <location>
        <begin position="247"/>
        <end position="269"/>
    </location>
</feature>
<dbReference type="GO" id="GO:0005886">
    <property type="term" value="C:plasma membrane"/>
    <property type="evidence" value="ECO:0007669"/>
    <property type="project" value="UniProtKB-SubCell"/>
</dbReference>
<evidence type="ECO:0000256" key="3">
    <source>
        <dbReference type="ARBA" id="ARBA00022475"/>
    </source>
</evidence>
<dbReference type="InterPro" id="IPR051393">
    <property type="entry name" value="ABC_transporter_permease"/>
</dbReference>
<feature type="transmembrane region" description="Helical" evidence="7">
    <location>
        <begin position="52"/>
        <end position="73"/>
    </location>
</feature>
<dbReference type="PANTHER" id="PTHR30193">
    <property type="entry name" value="ABC TRANSPORTER PERMEASE PROTEIN"/>
    <property type="match status" value="1"/>
</dbReference>
<keyword evidence="11" id="KW-1185">Reference proteome</keyword>
<feature type="compositionally biased region" description="Pro residues" evidence="8">
    <location>
        <begin position="10"/>
        <end position="26"/>
    </location>
</feature>
<evidence type="ECO:0000259" key="9">
    <source>
        <dbReference type="PROSITE" id="PS50928"/>
    </source>
</evidence>
<dbReference type="RefSeq" id="WP_229670989.1">
    <property type="nucleotide sequence ID" value="NZ_BMOE01000008.1"/>
</dbReference>
<proteinExistence type="inferred from homology"/>
<evidence type="ECO:0000256" key="5">
    <source>
        <dbReference type="ARBA" id="ARBA00022989"/>
    </source>
</evidence>
<dbReference type="Gene3D" id="1.10.3720.10">
    <property type="entry name" value="MetI-like"/>
    <property type="match status" value="1"/>
</dbReference>
<comment type="caution">
    <text evidence="10">The sequence shown here is derived from an EMBL/GenBank/DDBJ whole genome shotgun (WGS) entry which is preliminary data.</text>
</comment>
<reference evidence="10" key="1">
    <citation type="journal article" date="2014" name="Int. J. Syst. Evol. Microbiol.">
        <title>Complete genome sequence of Corynebacterium casei LMG S-19264T (=DSM 44701T), isolated from a smear-ripened cheese.</title>
        <authorList>
            <consortium name="US DOE Joint Genome Institute (JGI-PGF)"/>
            <person name="Walter F."/>
            <person name="Albersmeier A."/>
            <person name="Kalinowski J."/>
            <person name="Ruckert C."/>
        </authorList>
    </citation>
    <scope>NUCLEOTIDE SEQUENCE</scope>
    <source>
        <strain evidence="10">JCM 14371</strain>
    </source>
</reference>
<dbReference type="AlphaFoldDB" id="A0A917PIE5"/>
<keyword evidence="5 7" id="KW-1133">Transmembrane helix</keyword>
<evidence type="ECO:0000256" key="8">
    <source>
        <dbReference type="SAM" id="MobiDB-lite"/>
    </source>
</evidence>
<dbReference type="CDD" id="cd06261">
    <property type="entry name" value="TM_PBP2"/>
    <property type="match status" value="1"/>
</dbReference>
<comment type="similarity">
    <text evidence="7">Belongs to the binding-protein-dependent transport system permease family.</text>
</comment>
<dbReference type="PANTHER" id="PTHR30193:SF37">
    <property type="entry name" value="INNER MEMBRANE ABC TRANSPORTER PERMEASE PROTEIN YCJO"/>
    <property type="match status" value="1"/>
</dbReference>
<evidence type="ECO:0000256" key="1">
    <source>
        <dbReference type="ARBA" id="ARBA00004651"/>
    </source>
</evidence>
<feature type="transmembrane region" description="Helical" evidence="7">
    <location>
        <begin position="191"/>
        <end position="208"/>
    </location>
</feature>
<feature type="transmembrane region" description="Helical" evidence="7">
    <location>
        <begin position="116"/>
        <end position="138"/>
    </location>
</feature>
<name>A0A917PIE5_9DEIO</name>
<evidence type="ECO:0000256" key="7">
    <source>
        <dbReference type="RuleBase" id="RU363032"/>
    </source>
</evidence>